<keyword evidence="3" id="KW-1185">Reference proteome</keyword>
<evidence type="ECO:0000313" key="2">
    <source>
        <dbReference type="EMBL" id="TGO74737.1"/>
    </source>
</evidence>
<gene>
    <name evidence="2" type="ORF">BELL_0260g00160</name>
</gene>
<comment type="caution">
    <text evidence="2">The sequence shown here is derived from an EMBL/GenBank/DDBJ whole genome shotgun (WGS) entry which is preliminary data.</text>
</comment>
<name>A0A4Z1K0K5_9HELO</name>
<feature type="compositionally biased region" description="Polar residues" evidence="1">
    <location>
        <begin position="15"/>
        <end position="32"/>
    </location>
</feature>
<sequence length="209" mass="23512">MAPSAIDTREEQKRSATSARVRTNGITKSTATKPKMNETAEDLVKPMEGLAVERTVDPSTTETTNTKVELKDTDMNEVYNDVFSNLRGHFQKPDTVKSDVAKSDITTTVVENKLPKKKIIDEDEEEAYNMIKAYFRSMSSGGKRGGANKWTFMDISDNQFLSMMYGWKDVSSIMMDAISVEDKHICNIPQRHVSGKLAMRGYHCVLDKI</sequence>
<dbReference type="AlphaFoldDB" id="A0A4Z1K0K5"/>
<evidence type="ECO:0000256" key="1">
    <source>
        <dbReference type="SAM" id="MobiDB-lite"/>
    </source>
</evidence>
<proteinExistence type="predicted"/>
<organism evidence="2 3">
    <name type="scientific">Botrytis elliptica</name>
    <dbReference type="NCBI Taxonomy" id="278938"/>
    <lineage>
        <taxon>Eukaryota</taxon>
        <taxon>Fungi</taxon>
        <taxon>Dikarya</taxon>
        <taxon>Ascomycota</taxon>
        <taxon>Pezizomycotina</taxon>
        <taxon>Leotiomycetes</taxon>
        <taxon>Helotiales</taxon>
        <taxon>Sclerotiniaceae</taxon>
        <taxon>Botrytis</taxon>
    </lineage>
</organism>
<reference evidence="2 3" key="1">
    <citation type="submission" date="2017-12" db="EMBL/GenBank/DDBJ databases">
        <title>Comparative genomics of Botrytis spp.</title>
        <authorList>
            <person name="Valero-Jimenez C.A."/>
            <person name="Tapia P."/>
            <person name="Veloso J."/>
            <person name="Silva-Moreno E."/>
            <person name="Staats M."/>
            <person name="Valdes J.H."/>
            <person name="Van Kan J.A.L."/>
        </authorList>
    </citation>
    <scope>NUCLEOTIDE SEQUENCE [LARGE SCALE GENOMIC DNA]</scope>
    <source>
        <strain evidence="2 3">Be9601</strain>
    </source>
</reference>
<dbReference type="EMBL" id="PQXM01000259">
    <property type="protein sequence ID" value="TGO74737.1"/>
    <property type="molecule type" value="Genomic_DNA"/>
</dbReference>
<feature type="region of interest" description="Disordered" evidence="1">
    <location>
        <begin position="1"/>
        <end position="39"/>
    </location>
</feature>
<protein>
    <submittedName>
        <fullName evidence="2">Uncharacterized protein</fullName>
    </submittedName>
</protein>
<accession>A0A4Z1K0K5</accession>
<dbReference type="Proteomes" id="UP000297229">
    <property type="component" value="Unassembled WGS sequence"/>
</dbReference>
<evidence type="ECO:0000313" key="3">
    <source>
        <dbReference type="Proteomes" id="UP000297229"/>
    </source>
</evidence>